<dbReference type="EMBL" id="CP044222">
    <property type="protein sequence ID" value="QEW05598.1"/>
    <property type="molecule type" value="Genomic_DNA"/>
</dbReference>
<evidence type="ECO:0000313" key="4">
    <source>
        <dbReference type="Proteomes" id="UP000325606"/>
    </source>
</evidence>
<proteinExistence type="inferred from homology"/>
<dbReference type="SUPFAM" id="SSF54637">
    <property type="entry name" value="Thioesterase/thiol ester dehydrase-isomerase"/>
    <property type="match status" value="1"/>
</dbReference>
<sequence>MPRIKIDMPENYLFTTEIPVRISDINYGGHLSNDAMLSIIHEARIRFLNQYQYSELDIEGFGIIMTDSAIVYKAEGFHGDVLQVNIAVADFNKYGCDLYYLLANKKNAKEIAHAKTGIVFFDYQARKVVPVPEAFKDRMLKEA</sequence>
<dbReference type="InterPro" id="IPR050563">
    <property type="entry name" value="4-hydroxybenzoyl-CoA_TE"/>
</dbReference>
<evidence type="ECO:0000256" key="2">
    <source>
        <dbReference type="ARBA" id="ARBA00022801"/>
    </source>
</evidence>
<dbReference type="RefSeq" id="WP_151053642.1">
    <property type="nucleotide sequence ID" value="NZ_CP044222.1"/>
</dbReference>
<dbReference type="InterPro" id="IPR029069">
    <property type="entry name" value="HotDog_dom_sf"/>
</dbReference>
<dbReference type="KEGG" id="nik:F5I99_03320"/>
<dbReference type="PANTHER" id="PTHR31793">
    <property type="entry name" value="4-HYDROXYBENZOYL-COA THIOESTERASE FAMILY MEMBER"/>
    <property type="match status" value="1"/>
</dbReference>
<accession>A0A5J6LBE8</accession>
<evidence type="ECO:0000256" key="1">
    <source>
        <dbReference type="ARBA" id="ARBA00005953"/>
    </source>
</evidence>
<dbReference type="AlphaFoldDB" id="A0A5J6LBE8"/>
<dbReference type="Proteomes" id="UP000325606">
    <property type="component" value="Chromosome"/>
</dbReference>
<dbReference type="GO" id="GO:0047617">
    <property type="term" value="F:fatty acyl-CoA hydrolase activity"/>
    <property type="evidence" value="ECO:0007669"/>
    <property type="project" value="TreeGrafter"/>
</dbReference>
<keyword evidence="4" id="KW-1185">Reference proteome</keyword>
<dbReference type="CDD" id="cd00586">
    <property type="entry name" value="4HBT"/>
    <property type="match status" value="1"/>
</dbReference>
<reference evidence="3 4" key="1">
    <citation type="submission" date="2019-09" db="EMBL/GenBank/DDBJ databases">
        <title>Nitrincola iocasae sp. nov., a bacterium isolated from the sediment collected at a cold seep field in South China Sea.</title>
        <authorList>
            <person name="Zhang H."/>
            <person name="Wang H."/>
            <person name="Li C."/>
        </authorList>
    </citation>
    <scope>NUCLEOTIDE SEQUENCE [LARGE SCALE GENOMIC DNA]</scope>
    <source>
        <strain evidence="3 4">KXZD1103</strain>
    </source>
</reference>
<organism evidence="3 4">
    <name type="scientific">Nitrincola iocasae</name>
    <dbReference type="NCBI Taxonomy" id="2614693"/>
    <lineage>
        <taxon>Bacteria</taxon>
        <taxon>Pseudomonadati</taxon>
        <taxon>Pseudomonadota</taxon>
        <taxon>Gammaproteobacteria</taxon>
        <taxon>Oceanospirillales</taxon>
        <taxon>Oceanospirillaceae</taxon>
        <taxon>Nitrincola</taxon>
    </lineage>
</organism>
<comment type="similarity">
    <text evidence="1">Belongs to the 4-hydroxybenzoyl-CoA thioesterase family.</text>
</comment>
<evidence type="ECO:0000313" key="3">
    <source>
        <dbReference type="EMBL" id="QEW05598.1"/>
    </source>
</evidence>
<dbReference type="PANTHER" id="PTHR31793:SF27">
    <property type="entry name" value="NOVEL THIOESTERASE SUPERFAMILY DOMAIN AND SAPOSIN A-TYPE DOMAIN CONTAINING PROTEIN (0610012H03RIK)"/>
    <property type="match status" value="1"/>
</dbReference>
<name>A0A5J6LBE8_9GAMM</name>
<gene>
    <name evidence="3" type="ORF">F5I99_03320</name>
</gene>
<dbReference type="Pfam" id="PF13279">
    <property type="entry name" value="4HBT_2"/>
    <property type="match status" value="1"/>
</dbReference>
<keyword evidence="2" id="KW-0378">Hydrolase</keyword>
<dbReference type="Gene3D" id="3.10.129.10">
    <property type="entry name" value="Hotdog Thioesterase"/>
    <property type="match status" value="1"/>
</dbReference>
<protein>
    <submittedName>
        <fullName evidence="3">Thioesterase</fullName>
    </submittedName>
</protein>